<evidence type="ECO:0000313" key="1">
    <source>
        <dbReference type="EMBL" id="ADN88181.1"/>
    </source>
</evidence>
<dbReference type="KEGG" id="vg:9924564"/>
<evidence type="ECO:0000313" key="2">
    <source>
        <dbReference type="Proteomes" id="UP000202696"/>
    </source>
</evidence>
<dbReference type="GeneID" id="9924564"/>
<keyword evidence="2" id="KW-1185">Reference proteome</keyword>
<dbReference type="EMBL" id="GU121676">
    <property type="protein sequence ID" value="ADN88181.1"/>
    <property type="molecule type" value="Genomic_DNA"/>
</dbReference>
<accession>E3SW30</accession>
<dbReference type="RefSeq" id="YP_003987464.1">
    <property type="nucleotide sequence ID" value="NC_014648.1"/>
</dbReference>
<dbReference type="Proteomes" id="UP000202696">
    <property type="component" value="Segment"/>
</dbReference>
<sequence>MSLQEKRQNKAYKEALEETRNLWDTAVGFVDKSEIVANIGTITKQLNTVLYLLLDLSERISRLEKVAPPQTKDISKDLEKLQKQLSGLRISEEGGSNLKQKKVPLRVFRNPFEILKGEISTSK</sequence>
<protein>
    <submittedName>
        <fullName evidence="1">Uncharacterized protein</fullName>
    </submittedName>
</protein>
<dbReference type="OrthoDB" id="24851at10239"/>
<reference evidence="1 2" key="1">
    <citation type="submission" date="2009-10" db="EMBL/GenBank/DDBJ databases">
        <title>Sequencing and analysis of the complete genome sequence of Pineapple bacilliform comosus virus.</title>
        <authorList>
            <person name="Wu L.T."/>
            <person name="Li H.P."/>
        </authorList>
    </citation>
    <scope>NUCLEOTIDE SEQUENCE [LARGE SCALE GENOMIC DNA]</scope>
</reference>
<proteinExistence type="predicted"/>
<organism evidence="1 2">
    <name type="scientific">Pineapple bacilliform CO virus</name>
    <dbReference type="NCBI Taxonomy" id="2033633"/>
    <lineage>
        <taxon>Viruses</taxon>
        <taxon>Riboviria</taxon>
        <taxon>Pararnavirae</taxon>
        <taxon>Artverviricota</taxon>
        <taxon>Revtraviricetes</taxon>
        <taxon>Ortervirales</taxon>
        <taxon>Caulimoviridae</taxon>
        <taxon>Badnavirus</taxon>
        <taxon>Badnavirus alphananas</taxon>
    </lineage>
</organism>
<name>E3SW30_9VIRU</name>